<keyword evidence="3 5" id="KW-1133">Transmembrane helix</keyword>
<organism evidence="7 8">
    <name type="scientific">Undibacterium flavidum</name>
    <dbReference type="NCBI Taxonomy" id="2762297"/>
    <lineage>
        <taxon>Bacteria</taxon>
        <taxon>Pseudomonadati</taxon>
        <taxon>Pseudomonadota</taxon>
        <taxon>Betaproteobacteria</taxon>
        <taxon>Burkholderiales</taxon>
        <taxon>Oxalobacteraceae</taxon>
        <taxon>Undibacterium</taxon>
    </lineage>
</organism>
<dbReference type="RefSeq" id="WP_186942252.1">
    <property type="nucleotide sequence ID" value="NZ_JACOGA010000010.1"/>
</dbReference>
<keyword evidence="4 5" id="KW-0472">Membrane</keyword>
<evidence type="ECO:0000259" key="6">
    <source>
        <dbReference type="Pfam" id="PF04893"/>
    </source>
</evidence>
<evidence type="ECO:0000256" key="2">
    <source>
        <dbReference type="ARBA" id="ARBA00022692"/>
    </source>
</evidence>
<sequence>MNIFHFAKMPFSFHDGWDLVVEVHPSIMRSFFALVLPFSLIAPASLFYAGSLHSAALGVVVSEARWLELAIVFFVAELITVPIMGAMIKSVADKGGLDMAFEDAFLLAAISAVPMWLSSLGLFLPELWIAIGSAFIGLGLAASVLYHGAYSILRLEDKIEAQLLSYQVFSVGAMVWLILCTYVILMVLT</sequence>
<feature type="transmembrane region" description="Helical" evidence="5">
    <location>
        <begin position="164"/>
        <end position="188"/>
    </location>
</feature>
<evidence type="ECO:0000313" key="8">
    <source>
        <dbReference type="Proteomes" id="UP000624279"/>
    </source>
</evidence>
<evidence type="ECO:0000256" key="3">
    <source>
        <dbReference type="ARBA" id="ARBA00022989"/>
    </source>
</evidence>
<feature type="transmembrane region" description="Helical" evidence="5">
    <location>
        <begin position="69"/>
        <end position="92"/>
    </location>
</feature>
<dbReference type="Pfam" id="PF04893">
    <property type="entry name" value="Yip1"/>
    <property type="match status" value="1"/>
</dbReference>
<feature type="transmembrane region" description="Helical" evidence="5">
    <location>
        <begin position="104"/>
        <end position="123"/>
    </location>
</feature>
<gene>
    <name evidence="7" type="ORF">H8K55_11660</name>
</gene>
<accession>A0ABR6YCI1</accession>
<feature type="transmembrane region" description="Helical" evidence="5">
    <location>
        <begin position="129"/>
        <end position="152"/>
    </location>
</feature>
<reference evidence="7 8" key="1">
    <citation type="submission" date="2020-08" db="EMBL/GenBank/DDBJ databases">
        <title>Novel species isolated from subtropical streams in China.</title>
        <authorList>
            <person name="Lu H."/>
        </authorList>
    </citation>
    <scope>NUCLEOTIDE SEQUENCE [LARGE SCALE GENOMIC DNA]</scope>
    <source>
        <strain evidence="7 8">LX15W</strain>
    </source>
</reference>
<comment type="caution">
    <text evidence="7">The sequence shown here is derived from an EMBL/GenBank/DDBJ whole genome shotgun (WGS) entry which is preliminary data.</text>
</comment>
<keyword evidence="8" id="KW-1185">Reference proteome</keyword>
<evidence type="ECO:0000256" key="5">
    <source>
        <dbReference type="SAM" id="Phobius"/>
    </source>
</evidence>
<protein>
    <submittedName>
        <fullName evidence="7">DUF1282 family protein</fullName>
    </submittedName>
</protein>
<dbReference type="EMBL" id="JACOGA010000010">
    <property type="protein sequence ID" value="MBC3874250.1"/>
    <property type="molecule type" value="Genomic_DNA"/>
</dbReference>
<comment type="subcellular location">
    <subcellularLocation>
        <location evidence="1">Membrane</location>
        <topology evidence="1">Multi-pass membrane protein</topology>
    </subcellularLocation>
</comment>
<dbReference type="Proteomes" id="UP000624279">
    <property type="component" value="Unassembled WGS sequence"/>
</dbReference>
<name>A0ABR6YCI1_9BURK</name>
<evidence type="ECO:0000256" key="4">
    <source>
        <dbReference type="ARBA" id="ARBA00023136"/>
    </source>
</evidence>
<proteinExistence type="predicted"/>
<feature type="domain" description="Yip1" evidence="6">
    <location>
        <begin position="15"/>
        <end position="178"/>
    </location>
</feature>
<keyword evidence="2 5" id="KW-0812">Transmembrane</keyword>
<dbReference type="InterPro" id="IPR006977">
    <property type="entry name" value="Yip1_dom"/>
</dbReference>
<evidence type="ECO:0000256" key="1">
    <source>
        <dbReference type="ARBA" id="ARBA00004141"/>
    </source>
</evidence>
<feature type="transmembrane region" description="Helical" evidence="5">
    <location>
        <begin position="31"/>
        <end position="49"/>
    </location>
</feature>
<evidence type="ECO:0000313" key="7">
    <source>
        <dbReference type="EMBL" id="MBC3874250.1"/>
    </source>
</evidence>